<evidence type="ECO:0000256" key="1">
    <source>
        <dbReference type="ARBA" id="ARBA00022679"/>
    </source>
</evidence>
<accession>A0A5C5VDE6</accession>
<dbReference type="InterPro" id="IPR037359">
    <property type="entry name" value="NST/OST"/>
</dbReference>
<dbReference type="InterPro" id="IPR000863">
    <property type="entry name" value="Sulfotransferase_dom"/>
</dbReference>
<dbReference type="InterPro" id="IPR027417">
    <property type="entry name" value="P-loop_NTPase"/>
</dbReference>
<gene>
    <name evidence="4" type="ORF">KOR34_08640</name>
</gene>
<reference evidence="4 5" key="1">
    <citation type="submission" date="2019-02" db="EMBL/GenBank/DDBJ databases">
        <title>Deep-cultivation of Planctomycetes and their phenomic and genomic characterization uncovers novel biology.</title>
        <authorList>
            <person name="Wiegand S."/>
            <person name="Jogler M."/>
            <person name="Boedeker C."/>
            <person name="Pinto D."/>
            <person name="Vollmers J."/>
            <person name="Rivas-Marin E."/>
            <person name="Kohn T."/>
            <person name="Peeters S.H."/>
            <person name="Heuer A."/>
            <person name="Rast P."/>
            <person name="Oberbeckmann S."/>
            <person name="Bunk B."/>
            <person name="Jeske O."/>
            <person name="Meyerdierks A."/>
            <person name="Storesund J.E."/>
            <person name="Kallscheuer N."/>
            <person name="Luecker S."/>
            <person name="Lage O.M."/>
            <person name="Pohl T."/>
            <person name="Merkel B.J."/>
            <person name="Hornburger P."/>
            <person name="Mueller R.-W."/>
            <person name="Bruemmer F."/>
            <person name="Labrenz M."/>
            <person name="Spormann A.M."/>
            <person name="Op Den Camp H."/>
            <person name="Overmann J."/>
            <person name="Amann R."/>
            <person name="Jetten M.S.M."/>
            <person name="Mascher T."/>
            <person name="Medema M.H."/>
            <person name="Devos D.P."/>
            <person name="Kaster A.-K."/>
            <person name="Ovreas L."/>
            <person name="Rohde M."/>
            <person name="Galperin M.Y."/>
            <person name="Jogler C."/>
        </authorList>
    </citation>
    <scope>NUCLEOTIDE SEQUENCE [LARGE SCALE GENOMIC DNA]</scope>
    <source>
        <strain evidence="4 5">KOR34</strain>
    </source>
</reference>
<sequence length="291" mass="32723">MGKTLRTPDFLVIGAMKSGTTTLFRDLDQHPRVFFPDEKEPNSLSSDDVLTPRGLKAYLKLFRAAPTSALCGEASTMYTMSPMYNGAPGRALKVIGPDLRVIYIVRNVIGRCVSHYNHWLDTGRVSGDIDSELRRESHYVDFSRYATQIERWTSVFPTSQVMCVGFEQYSASRCAGAAKVFSFLGLEPVKLASTEVWNSRAQRRTPMRLAGWFANSAIYRKTLRRAMSGDLRRRLGASVSYRKEANSYRRPSAETVEYLHGMLKKDAGVFRETWGIKVLGSLEESISTFAS</sequence>
<dbReference type="SUPFAM" id="SSF52540">
    <property type="entry name" value="P-loop containing nucleoside triphosphate hydrolases"/>
    <property type="match status" value="1"/>
</dbReference>
<dbReference type="AlphaFoldDB" id="A0A5C5VDE6"/>
<keyword evidence="2" id="KW-0325">Glycoprotein</keyword>
<evidence type="ECO:0000313" key="5">
    <source>
        <dbReference type="Proteomes" id="UP000316714"/>
    </source>
</evidence>
<dbReference type="Gene3D" id="3.40.50.300">
    <property type="entry name" value="P-loop containing nucleotide triphosphate hydrolases"/>
    <property type="match status" value="1"/>
</dbReference>
<dbReference type="PANTHER" id="PTHR10605:SF56">
    <property type="entry name" value="BIFUNCTIONAL HEPARAN SULFATE N-DEACETYLASE_N-SULFOTRANSFERASE"/>
    <property type="match status" value="1"/>
</dbReference>
<proteinExistence type="predicted"/>
<keyword evidence="5" id="KW-1185">Reference proteome</keyword>
<dbReference type="GO" id="GO:0008146">
    <property type="term" value="F:sulfotransferase activity"/>
    <property type="evidence" value="ECO:0007669"/>
    <property type="project" value="InterPro"/>
</dbReference>
<evidence type="ECO:0000313" key="4">
    <source>
        <dbReference type="EMBL" id="TWT35967.1"/>
    </source>
</evidence>
<evidence type="ECO:0000259" key="3">
    <source>
        <dbReference type="Pfam" id="PF00685"/>
    </source>
</evidence>
<feature type="domain" description="Sulfotransferase" evidence="3">
    <location>
        <begin position="8"/>
        <end position="187"/>
    </location>
</feature>
<protein>
    <submittedName>
        <fullName evidence="4">Sulfotransferase domain protein</fullName>
    </submittedName>
</protein>
<comment type="caution">
    <text evidence="4">The sequence shown here is derived from an EMBL/GenBank/DDBJ whole genome shotgun (WGS) entry which is preliminary data.</text>
</comment>
<keyword evidence="1 4" id="KW-0808">Transferase</keyword>
<organism evidence="4 5">
    <name type="scientific">Posidoniimonas corsicana</name>
    <dbReference type="NCBI Taxonomy" id="1938618"/>
    <lineage>
        <taxon>Bacteria</taxon>
        <taxon>Pseudomonadati</taxon>
        <taxon>Planctomycetota</taxon>
        <taxon>Planctomycetia</taxon>
        <taxon>Pirellulales</taxon>
        <taxon>Lacipirellulaceae</taxon>
        <taxon>Posidoniimonas</taxon>
    </lineage>
</organism>
<dbReference type="RefSeq" id="WP_390620769.1">
    <property type="nucleotide sequence ID" value="NZ_SIHJ01000001.1"/>
</dbReference>
<dbReference type="Proteomes" id="UP000316714">
    <property type="component" value="Unassembled WGS sequence"/>
</dbReference>
<name>A0A5C5VDE6_9BACT</name>
<dbReference type="PANTHER" id="PTHR10605">
    <property type="entry name" value="HEPARAN SULFATE SULFOTRANSFERASE"/>
    <property type="match status" value="1"/>
</dbReference>
<dbReference type="EMBL" id="SIHJ01000001">
    <property type="protein sequence ID" value="TWT35967.1"/>
    <property type="molecule type" value="Genomic_DNA"/>
</dbReference>
<evidence type="ECO:0000256" key="2">
    <source>
        <dbReference type="ARBA" id="ARBA00023180"/>
    </source>
</evidence>
<dbReference type="Pfam" id="PF00685">
    <property type="entry name" value="Sulfotransfer_1"/>
    <property type="match status" value="1"/>
</dbReference>